<sequence length="192" mass="19919">MTARLRRLLARPHWAVPLVAVAVLLVLDRIHQSGPWPLVVEGALDEPAHLLTAWLALAALPGDLLATSTGRAALVAAVLIDVDHVPLYLTDSGFAVDGGRPPTHSLALAAALAAAAAAVPHRRRLLLGAALGVLLHFVRDLATGPGVPLLWPVADTAARVPHDAYLVAVLLLAAAAAVRSRARGTRLRSGAT</sequence>
<name>A0A5S5CWI9_9ACTN</name>
<dbReference type="EMBL" id="VNHW01000007">
    <property type="protein sequence ID" value="TYP87206.1"/>
    <property type="molecule type" value="Genomic_DNA"/>
</dbReference>
<dbReference type="RefSeq" id="WP_166533466.1">
    <property type="nucleotide sequence ID" value="NZ_VNHW01000007.1"/>
</dbReference>
<dbReference type="AlphaFoldDB" id="A0A5S5CWI9"/>
<accession>A0A5S5CWI9</accession>
<reference evidence="1 2" key="1">
    <citation type="submission" date="2019-07" db="EMBL/GenBank/DDBJ databases">
        <title>Genomic Encyclopedia of Archaeal and Bacterial Type Strains, Phase II (KMG-II): from individual species to whole genera.</title>
        <authorList>
            <person name="Goeker M."/>
        </authorList>
    </citation>
    <scope>NUCLEOTIDE SEQUENCE [LARGE SCALE GENOMIC DNA]</scope>
    <source>
        <strain evidence="1 2">DSM 46842</strain>
    </source>
</reference>
<protein>
    <submittedName>
        <fullName evidence="1">Inner membrane protein</fullName>
    </submittedName>
</protein>
<organism evidence="1 2">
    <name type="scientific">Blastococcus xanthinilyticus</name>
    <dbReference type="NCBI Taxonomy" id="1564164"/>
    <lineage>
        <taxon>Bacteria</taxon>
        <taxon>Bacillati</taxon>
        <taxon>Actinomycetota</taxon>
        <taxon>Actinomycetes</taxon>
        <taxon>Geodermatophilales</taxon>
        <taxon>Geodermatophilaceae</taxon>
        <taxon>Blastococcus</taxon>
    </lineage>
</organism>
<keyword evidence="2" id="KW-1185">Reference proteome</keyword>
<proteinExistence type="predicted"/>
<comment type="caution">
    <text evidence="1">The sequence shown here is derived from an EMBL/GenBank/DDBJ whole genome shotgun (WGS) entry which is preliminary data.</text>
</comment>
<dbReference type="Pfam" id="PF04307">
    <property type="entry name" value="YdjM"/>
    <property type="match status" value="1"/>
</dbReference>
<evidence type="ECO:0000313" key="1">
    <source>
        <dbReference type="EMBL" id="TYP87206.1"/>
    </source>
</evidence>
<dbReference type="Proteomes" id="UP000322499">
    <property type="component" value="Unassembled WGS sequence"/>
</dbReference>
<dbReference type="InterPro" id="IPR007404">
    <property type="entry name" value="YdjM-like"/>
</dbReference>
<evidence type="ECO:0000313" key="2">
    <source>
        <dbReference type="Proteomes" id="UP000322499"/>
    </source>
</evidence>
<gene>
    <name evidence="1" type="ORF">BD833_107146</name>
</gene>